<dbReference type="STRING" id="1442369.A0A0D2JJ34"/>
<dbReference type="EMBL" id="KN847475">
    <property type="protein sequence ID" value="KIX09425.1"/>
    <property type="molecule type" value="Genomic_DNA"/>
</dbReference>
<feature type="transmembrane region" description="Helical" evidence="1">
    <location>
        <begin position="340"/>
        <end position="364"/>
    </location>
</feature>
<sequence length="380" mass="41599">MQPSTSHGPTTSLRVPSPLRSLFTSKSSTEPTYVIFPILSAIFFYLLWVVMYQNGSADAMNAAVEAASLPNGMALKVRYTGIPPIDGLLAILVAFTYPVTDGHDKASWLLMVDIVSTLQTGLLWAYMESLRFGRKTAWMAYPSLVYLAVNAMGAAAILPMYFYIQLRNHPGEHYIQLWNAKPLMFSVAIGGLLPGLAEIARPLFPASPLEHQNIIAIMQVSPLMVSAIQYVASNLYPIRNIDVRTRKTAYVPSVQNALVLGGIVSALSHLVIVGYVLLGGQSLLSIYMPNYNKAFQAQGEAKLLEGSRLFLQYDYIGITASVLLWCYYLVIGLSGVDKTLLLIGLVAGDLILGPGAVASGVLWWREHKMLEQTQAKKKAI</sequence>
<dbReference type="AlphaFoldDB" id="A0A0D2JJ34"/>
<dbReference type="Proteomes" id="UP000053617">
    <property type="component" value="Unassembled WGS sequence"/>
</dbReference>
<dbReference type="HOGENOM" id="CLU_038717_0_0_1"/>
<evidence type="ECO:0000256" key="1">
    <source>
        <dbReference type="SAM" id="Phobius"/>
    </source>
</evidence>
<reference evidence="2 3" key="1">
    <citation type="submission" date="2015-01" db="EMBL/GenBank/DDBJ databases">
        <title>The Genome Sequence of Rhinocladiella mackenzie CBS 650.93.</title>
        <authorList>
            <consortium name="The Broad Institute Genomics Platform"/>
            <person name="Cuomo C."/>
            <person name="de Hoog S."/>
            <person name="Gorbushina A."/>
            <person name="Stielow B."/>
            <person name="Teixiera M."/>
            <person name="Abouelleil A."/>
            <person name="Chapman S.B."/>
            <person name="Priest M."/>
            <person name="Young S.K."/>
            <person name="Wortman J."/>
            <person name="Nusbaum C."/>
            <person name="Birren B."/>
        </authorList>
    </citation>
    <scope>NUCLEOTIDE SEQUENCE [LARGE SCALE GENOMIC DNA]</scope>
    <source>
        <strain evidence="2 3">CBS 650.93</strain>
    </source>
</reference>
<keyword evidence="3" id="KW-1185">Reference proteome</keyword>
<organism evidence="2 3">
    <name type="scientific">Rhinocladiella mackenziei CBS 650.93</name>
    <dbReference type="NCBI Taxonomy" id="1442369"/>
    <lineage>
        <taxon>Eukaryota</taxon>
        <taxon>Fungi</taxon>
        <taxon>Dikarya</taxon>
        <taxon>Ascomycota</taxon>
        <taxon>Pezizomycotina</taxon>
        <taxon>Eurotiomycetes</taxon>
        <taxon>Chaetothyriomycetidae</taxon>
        <taxon>Chaetothyriales</taxon>
        <taxon>Herpotrichiellaceae</taxon>
        <taxon>Rhinocladiella</taxon>
    </lineage>
</organism>
<dbReference type="RefSeq" id="XP_013276561.1">
    <property type="nucleotide sequence ID" value="XM_013421107.1"/>
</dbReference>
<evidence type="ECO:0000313" key="3">
    <source>
        <dbReference type="Proteomes" id="UP000053617"/>
    </source>
</evidence>
<feature type="transmembrane region" description="Helical" evidence="1">
    <location>
        <begin position="33"/>
        <end position="52"/>
    </location>
</feature>
<name>A0A0D2JJ34_9EURO</name>
<proteinExistence type="predicted"/>
<dbReference type="OrthoDB" id="1669814at2759"/>
<gene>
    <name evidence="2" type="ORF">Z518_00505</name>
</gene>
<feature type="transmembrane region" description="Helical" evidence="1">
    <location>
        <begin position="183"/>
        <end position="204"/>
    </location>
</feature>
<dbReference type="GeneID" id="25288576"/>
<feature type="transmembrane region" description="Helical" evidence="1">
    <location>
        <begin position="315"/>
        <end position="334"/>
    </location>
</feature>
<accession>A0A0D2JJ34</accession>
<feature type="transmembrane region" description="Helical" evidence="1">
    <location>
        <begin position="257"/>
        <end position="278"/>
    </location>
</feature>
<protein>
    <submittedName>
        <fullName evidence="2">Uncharacterized protein</fullName>
    </submittedName>
</protein>
<feature type="transmembrane region" description="Helical" evidence="1">
    <location>
        <begin position="81"/>
        <end position="100"/>
    </location>
</feature>
<keyword evidence="1" id="KW-0812">Transmembrane</keyword>
<keyword evidence="1" id="KW-1133">Transmembrane helix</keyword>
<feature type="transmembrane region" description="Helical" evidence="1">
    <location>
        <begin position="106"/>
        <end position="126"/>
    </location>
</feature>
<feature type="transmembrane region" description="Helical" evidence="1">
    <location>
        <begin position="216"/>
        <end position="237"/>
    </location>
</feature>
<feature type="transmembrane region" description="Helical" evidence="1">
    <location>
        <begin position="138"/>
        <end position="163"/>
    </location>
</feature>
<dbReference type="VEuPathDB" id="FungiDB:Z518_00505"/>
<evidence type="ECO:0000313" key="2">
    <source>
        <dbReference type="EMBL" id="KIX09425.1"/>
    </source>
</evidence>
<keyword evidence="1" id="KW-0472">Membrane</keyword>